<dbReference type="CDD" id="cd06222">
    <property type="entry name" value="RNase_H_like"/>
    <property type="match status" value="1"/>
</dbReference>
<dbReference type="OMA" id="GASWHIF"/>
<dbReference type="AlphaFoldDB" id="A0A7N2MAU7"/>
<dbReference type="EMBL" id="LRBV02000008">
    <property type="status" value="NOT_ANNOTATED_CDS"/>
    <property type="molecule type" value="Genomic_DNA"/>
</dbReference>
<dbReference type="Proteomes" id="UP000594261">
    <property type="component" value="Chromosome 8"/>
</dbReference>
<keyword evidence="3" id="KW-1185">Reference proteome</keyword>
<dbReference type="InParanoid" id="A0A7N2MAU7"/>
<dbReference type="GO" id="GO:0004523">
    <property type="term" value="F:RNA-DNA hybrid ribonuclease activity"/>
    <property type="evidence" value="ECO:0007669"/>
    <property type="project" value="InterPro"/>
</dbReference>
<dbReference type="GO" id="GO:0003676">
    <property type="term" value="F:nucleic acid binding"/>
    <property type="evidence" value="ECO:0007669"/>
    <property type="project" value="InterPro"/>
</dbReference>
<dbReference type="PANTHER" id="PTHR47074">
    <property type="entry name" value="BNAC02G40300D PROTEIN"/>
    <property type="match status" value="1"/>
</dbReference>
<reference evidence="2 3" key="1">
    <citation type="journal article" date="2016" name="G3 (Bethesda)">
        <title>First Draft Assembly and Annotation of the Genome of a California Endemic Oak Quercus lobata Nee (Fagaceae).</title>
        <authorList>
            <person name="Sork V.L."/>
            <person name="Fitz-Gibbon S.T."/>
            <person name="Puiu D."/>
            <person name="Crepeau M."/>
            <person name="Gugger P.F."/>
            <person name="Sherman R."/>
            <person name="Stevens K."/>
            <person name="Langley C.H."/>
            <person name="Pellegrini M."/>
            <person name="Salzberg S.L."/>
        </authorList>
    </citation>
    <scope>NUCLEOTIDE SEQUENCE [LARGE SCALE GENOMIC DNA]</scope>
    <source>
        <strain evidence="2 3">cv. SW786</strain>
    </source>
</reference>
<dbReference type="EnsemblPlants" id="QL08p030294:mrna">
    <property type="protein sequence ID" value="QL08p030294:mrna"/>
    <property type="gene ID" value="QL08p030294"/>
</dbReference>
<dbReference type="InterPro" id="IPR044730">
    <property type="entry name" value="RNase_H-like_dom_plant"/>
</dbReference>
<proteinExistence type="predicted"/>
<dbReference type="InterPro" id="IPR002156">
    <property type="entry name" value="RNaseH_domain"/>
</dbReference>
<sequence length="207" mass="23525">MGFKDLALFNDALLVKQTWHLLHDTQSLFYQVFKAKFFHNSLVMEAKTPVGASYAWKSVIKEREVIKRGASWHIFLGTKEPELITMVLWNLWNRRNNLRLGKPTLPLDKYKVNFDNATFADENTMGLGVVVRNSDGLVMVSLAQKIRLPSSVIEVEVVAVRKTLKLAIELGIDRIILEGDSETLYMALKIEGSNLAPYGHLMRHVIS</sequence>
<dbReference type="InterPro" id="IPR036397">
    <property type="entry name" value="RNaseH_sf"/>
</dbReference>
<evidence type="ECO:0000259" key="1">
    <source>
        <dbReference type="Pfam" id="PF13456"/>
    </source>
</evidence>
<evidence type="ECO:0000313" key="2">
    <source>
        <dbReference type="EnsemblPlants" id="QL08p030294:mrna"/>
    </source>
</evidence>
<reference evidence="2" key="2">
    <citation type="submission" date="2021-01" db="UniProtKB">
        <authorList>
            <consortium name="EnsemblPlants"/>
        </authorList>
    </citation>
    <scope>IDENTIFICATION</scope>
</reference>
<dbReference type="InterPro" id="IPR012337">
    <property type="entry name" value="RNaseH-like_sf"/>
</dbReference>
<evidence type="ECO:0000313" key="3">
    <source>
        <dbReference type="Proteomes" id="UP000594261"/>
    </source>
</evidence>
<name>A0A7N2MAU7_QUELO</name>
<feature type="domain" description="RNase H type-1" evidence="1">
    <location>
        <begin position="113"/>
        <end position="203"/>
    </location>
</feature>
<dbReference type="PANTHER" id="PTHR47074:SF11">
    <property type="entry name" value="REVERSE TRANSCRIPTASE-LIKE PROTEIN"/>
    <property type="match status" value="1"/>
</dbReference>
<protein>
    <recommendedName>
        <fullName evidence="1">RNase H type-1 domain-containing protein</fullName>
    </recommendedName>
</protein>
<accession>A0A7N2MAU7</accession>
<dbReference type="Gene3D" id="3.30.420.10">
    <property type="entry name" value="Ribonuclease H-like superfamily/Ribonuclease H"/>
    <property type="match status" value="1"/>
</dbReference>
<dbReference type="Gramene" id="QL08p030294:mrna">
    <property type="protein sequence ID" value="QL08p030294:mrna"/>
    <property type="gene ID" value="QL08p030294"/>
</dbReference>
<organism evidence="2 3">
    <name type="scientific">Quercus lobata</name>
    <name type="common">Valley oak</name>
    <dbReference type="NCBI Taxonomy" id="97700"/>
    <lineage>
        <taxon>Eukaryota</taxon>
        <taxon>Viridiplantae</taxon>
        <taxon>Streptophyta</taxon>
        <taxon>Embryophyta</taxon>
        <taxon>Tracheophyta</taxon>
        <taxon>Spermatophyta</taxon>
        <taxon>Magnoliopsida</taxon>
        <taxon>eudicotyledons</taxon>
        <taxon>Gunneridae</taxon>
        <taxon>Pentapetalae</taxon>
        <taxon>rosids</taxon>
        <taxon>fabids</taxon>
        <taxon>Fagales</taxon>
        <taxon>Fagaceae</taxon>
        <taxon>Quercus</taxon>
    </lineage>
</organism>
<dbReference type="SUPFAM" id="SSF53098">
    <property type="entry name" value="Ribonuclease H-like"/>
    <property type="match status" value="1"/>
</dbReference>
<dbReference type="Pfam" id="PF13456">
    <property type="entry name" value="RVT_3"/>
    <property type="match status" value="1"/>
</dbReference>
<dbReference type="InterPro" id="IPR052929">
    <property type="entry name" value="RNase_H-like_EbsB-rel"/>
</dbReference>